<sequence>MNISTTSKLSSFIHYTTYSMIVAVDEAGGIGIDNKLPWPKCKEDMQWFRSQTLGKIIVMGRKTFESIGSKPLPGRINIVIGSKLEPEVARTFNKENEGNKDAGYLMFVPSVSKAKEMISMTAGTLHNGGEVMVIGGASIYEAFWNDIGRVYLTTFKDTFNTDVKIHMNLNQFELVYRDDRSVLGPKFEIYDAQQTFRVERKDTSRFA</sequence>
<comment type="pathway">
    <text evidence="1">Cofactor biosynthesis; tetrahydrofolate biosynthesis; 5,6,7,8-tetrahydrofolate from 7,8-dihydrofolate: step 1/1.</text>
</comment>
<evidence type="ECO:0000313" key="9">
    <source>
        <dbReference type="Proteomes" id="UP000464669"/>
    </source>
</evidence>
<evidence type="ECO:0000313" key="8">
    <source>
        <dbReference type="EMBL" id="QGH72052.1"/>
    </source>
</evidence>
<evidence type="ECO:0000259" key="7">
    <source>
        <dbReference type="PROSITE" id="PS51330"/>
    </source>
</evidence>
<dbReference type="Proteomes" id="UP000464669">
    <property type="component" value="Segment"/>
</dbReference>
<accession>A0A6B7ZF90</accession>
<protein>
    <recommendedName>
        <fullName evidence="2">dihydrofolate reductase</fullName>
        <ecNumber evidence="2">1.5.1.3</ecNumber>
    </recommendedName>
</protein>
<dbReference type="GO" id="GO:0050661">
    <property type="term" value="F:NADP binding"/>
    <property type="evidence" value="ECO:0007669"/>
    <property type="project" value="InterPro"/>
</dbReference>
<dbReference type="InterPro" id="IPR012259">
    <property type="entry name" value="DHFR"/>
</dbReference>
<dbReference type="GO" id="GO:0046655">
    <property type="term" value="P:folic acid metabolic process"/>
    <property type="evidence" value="ECO:0007669"/>
    <property type="project" value="TreeGrafter"/>
</dbReference>
<dbReference type="InterPro" id="IPR001796">
    <property type="entry name" value="DHFR_dom"/>
</dbReference>
<dbReference type="GO" id="GO:0046654">
    <property type="term" value="P:tetrahydrofolate biosynthetic process"/>
    <property type="evidence" value="ECO:0007669"/>
    <property type="project" value="InterPro"/>
</dbReference>
<reference evidence="8 9" key="1">
    <citation type="submission" date="2019-11" db="EMBL/GenBank/DDBJ databases">
        <authorList>
            <person name="Lewis R."/>
            <person name="Clooney A.G."/>
            <person name="Stockdale S.R."/>
            <person name="Buttimer C."/>
            <person name="Draper L.A."/>
            <person name="Ross R.P."/>
            <person name="Hill C."/>
        </authorList>
    </citation>
    <scope>NUCLEOTIDE SEQUENCE [LARGE SCALE GENOMIC DNA]</scope>
</reference>
<organism evidence="8 9">
    <name type="scientific">Klebsiella phage N1M2</name>
    <dbReference type="NCBI Taxonomy" id="2664939"/>
    <lineage>
        <taxon>Viruses</taxon>
        <taxon>Duplodnaviria</taxon>
        <taxon>Heunggongvirae</taxon>
        <taxon>Uroviricota</taxon>
        <taxon>Caudoviricetes</taxon>
        <taxon>Chimalliviridae</taxon>
        <taxon>Nimduovirus</taxon>
        <taxon>Nimduovirus N1M2</taxon>
    </lineage>
</organism>
<evidence type="ECO:0000256" key="5">
    <source>
        <dbReference type="ARBA" id="ARBA00023002"/>
    </source>
</evidence>
<evidence type="ECO:0000256" key="1">
    <source>
        <dbReference type="ARBA" id="ARBA00004903"/>
    </source>
</evidence>
<keyword evidence="9" id="KW-1185">Reference proteome</keyword>
<evidence type="ECO:0000256" key="2">
    <source>
        <dbReference type="ARBA" id="ARBA00012856"/>
    </source>
</evidence>
<dbReference type="InterPro" id="IPR017925">
    <property type="entry name" value="DHFR_CS"/>
</dbReference>
<dbReference type="Pfam" id="PF00186">
    <property type="entry name" value="DHFR_1"/>
    <property type="match status" value="1"/>
</dbReference>
<dbReference type="Gene3D" id="3.40.430.10">
    <property type="entry name" value="Dihydrofolate Reductase, subunit A"/>
    <property type="match status" value="1"/>
</dbReference>
<dbReference type="EC" id="1.5.1.3" evidence="2"/>
<keyword evidence="3" id="KW-0554">One-carbon metabolism</keyword>
<evidence type="ECO:0000256" key="4">
    <source>
        <dbReference type="ARBA" id="ARBA00022857"/>
    </source>
</evidence>
<feature type="domain" description="DHFR" evidence="7">
    <location>
        <begin position="17"/>
        <end position="207"/>
    </location>
</feature>
<keyword evidence="5" id="KW-0560">Oxidoreductase</keyword>
<proteinExistence type="inferred from homology"/>
<dbReference type="InterPro" id="IPR024072">
    <property type="entry name" value="DHFR-like_dom_sf"/>
</dbReference>
<dbReference type="GO" id="GO:0004146">
    <property type="term" value="F:dihydrofolate reductase activity"/>
    <property type="evidence" value="ECO:0007669"/>
    <property type="project" value="UniProtKB-EC"/>
</dbReference>
<name>A0A6B7ZF90_9CAUD</name>
<evidence type="ECO:0000256" key="3">
    <source>
        <dbReference type="ARBA" id="ARBA00022563"/>
    </source>
</evidence>
<dbReference type="SUPFAM" id="SSF53597">
    <property type="entry name" value="Dihydrofolate reductase-like"/>
    <property type="match status" value="1"/>
</dbReference>
<dbReference type="PANTHER" id="PTHR48069">
    <property type="entry name" value="DIHYDROFOLATE REDUCTASE"/>
    <property type="match status" value="1"/>
</dbReference>
<dbReference type="PANTHER" id="PTHR48069:SF3">
    <property type="entry name" value="DIHYDROFOLATE REDUCTASE"/>
    <property type="match status" value="1"/>
</dbReference>
<dbReference type="PROSITE" id="PS00075">
    <property type="entry name" value="DHFR_1"/>
    <property type="match status" value="1"/>
</dbReference>
<keyword evidence="4" id="KW-0521">NADP</keyword>
<evidence type="ECO:0000256" key="6">
    <source>
        <dbReference type="RuleBase" id="RU004474"/>
    </source>
</evidence>
<dbReference type="EMBL" id="MN642089">
    <property type="protein sequence ID" value="QGH72052.1"/>
    <property type="molecule type" value="Genomic_DNA"/>
</dbReference>
<dbReference type="CDD" id="cd00209">
    <property type="entry name" value="DHFR"/>
    <property type="match status" value="1"/>
</dbReference>
<comment type="similarity">
    <text evidence="6">Belongs to the dihydrofolate reductase family.</text>
</comment>
<gene>
    <name evidence="8" type="ORF">N1M2_189</name>
</gene>
<dbReference type="PROSITE" id="PS51330">
    <property type="entry name" value="DHFR_2"/>
    <property type="match status" value="1"/>
</dbReference>
<dbReference type="GO" id="GO:0006730">
    <property type="term" value="P:one-carbon metabolic process"/>
    <property type="evidence" value="ECO:0007669"/>
    <property type="project" value="UniProtKB-KW"/>
</dbReference>
<dbReference type="PRINTS" id="PR00070">
    <property type="entry name" value="DHFR"/>
</dbReference>
<dbReference type="GO" id="GO:0046452">
    <property type="term" value="P:dihydrofolate metabolic process"/>
    <property type="evidence" value="ECO:0007669"/>
    <property type="project" value="TreeGrafter"/>
</dbReference>